<evidence type="ECO:0000313" key="2">
    <source>
        <dbReference type="Proteomes" id="UP001309876"/>
    </source>
</evidence>
<comment type="caution">
    <text evidence="1">The sequence shown here is derived from an EMBL/GenBank/DDBJ whole genome shotgun (WGS) entry which is preliminary data.</text>
</comment>
<accession>A0AAN7SX06</accession>
<gene>
    <name evidence="1" type="ORF">LTR05_007079</name>
</gene>
<dbReference type="AlphaFoldDB" id="A0AAN7SX06"/>
<keyword evidence="2" id="KW-1185">Reference proteome</keyword>
<dbReference type="Proteomes" id="UP001309876">
    <property type="component" value="Unassembled WGS sequence"/>
</dbReference>
<proteinExistence type="predicted"/>
<protein>
    <submittedName>
        <fullName evidence="1">Uncharacterized protein</fullName>
    </submittedName>
</protein>
<dbReference type="EMBL" id="JAVRRJ010000007">
    <property type="protein sequence ID" value="KAK5083195.1"/>
    <property type="molecule type" value="Genomic_DNA"/>
</dbReference>
<sequence length="134" mass="15531">MRQVDTHNLDLMFGVYILADCLLVAEIKDKVIDALWRYYTPRRIQGDVFLVLHDVGISDDSPLSNFLTEKLINSIIFDYIYSTQLQEAKMDVESRLKSLMVPHEQSGQYLAITASMIWKRNASFKWPKTYGLPI</sequence>
<name>A0AAN7SX06_9EURO</name>
<reference evidence="1 2" key="1">
    <citation type="submission" date="2023-08" db="EMBL/GenBank/DDBJ databases">
        <title>Black Yeasts Isolated from many extreme environments.</title>
        <authorList>
            <person name="Coleine C."/>
            <person name="Stajich J.E."/>
            <person name="Selbmann L."/>
        </authorList>
    </citation>
    <scope>NUCLEOTIDE SEQUENCE [LARGE SCALE GENOMIC DNA]</scope>
    <source>
        <strain evidence="1 2">CCFEE 5910</strain>
    </source>
</reference>
<organism evidence="1 2">
    <name type="scientific">Lithohypha guttulata</name>
    <dbReference type="NCBI Taxonomy" id="1690604"/>
    <lineage>
        <taxon>Eukaryota</taxon>
        <taxon>Fungi</taxon>
        <taxon>Dikarya</taxon>
        <taxon>Ascomycota</taxon>
        <taxon>Pezizomycotina</taxon>
        <taxon>Eurotiomycetes</taxon>
        <taxon>Chaetothyriomycetidae</taxon>
        <taxon>Chaetothyriales</taxon>
        <taxon>Trichomeriaceae</taxon>
        <taxon>Lithohypha</taxon>
    </lineage>
</organism>
<evidence type="ECO:0000313" key="1">
    <source>
        <dbReference type="EMBL" id="KAK5083195.1"/>
    </source>
</evidence>